<protein>
    <submittedName>
        <fullName evidence="3">Uncharacterized protein</fullName>
    </submittedName>
</protein>
<keyword evidence="4" id="KW-1185">Reference proteome</keyword>
<organism evidence="3 4">
    <name type="scientific">Martelella alba</name>
    <dbReference type="NCBI Taxonomy" id="2590451"/>
    <lineage>
        <taxon>Bacteria</taxon>
        <taxon>Pseudomonadati</taxon>
        <taxon>Pseudomonadota</taxon>
        <taxon>Alphaproteobacteria</taxon>
        <taxon>Hyphomicrobiales</taxon>
        <taxon>Aurantimonadaceae</taxon>
        <taxon>Martelella</taxon>
    </lineage>
</organism>
<sequence length="285" mass="31758">MSTDDNWEALESSISELISKFPRDEFLEALLVGTWRVAIDADNPIRGNLIASALREVIGHVLHKLAPDESVRACVWFKQTQGTTTVTRRQRATFIIQAGLPDDFVNNTIGFDVRDQIDPLLEAFDELSKFTHVRAETIVHEHDEVQDIMVGVVDGLLAILKAADDAQDDLKNAIVEVMQGAMLDKLISETIQDLDELSTHTSVSGQYVESIEIVDLDEAQITYEVIGEVEVDLQYGSNSDVRKGLGHVMGDSYPYSAFITARAAKPFEIKNEDVELRVDNSSFFE</sequence>
<evidence type="ECO:0000313" key="4">
    <source>
        <dbReference type="Proteomes" id="UP000318801"/>
    </source>
</evidence>
<dbReference type="Pfam" id="PF18166">
    <property type="entry name" value="pP_pnuc_2"/>
    <property type="match status" value="1"/>
</dbReference>
<reference evidence="3 4" key="1">
    <citation type="submission" date="2019-06" db="EMBL/GenBank/DDBJ databases">
        <authorList>
            <person name="Li M."/>
        </authorList>
    </citation>
    <scope>NUCLEOTIDE SEQUENCE [LARGE SCALE GENOMIC DNA]</scope>
    <source>
        <strain evidence="3 4">BGMRC2036</strain>
    </source>
</reference>
<evidence type="ECO:0000313" key="3">
    <source>
        <dbReference type="EMBL" id="TPW31466.1"/>
    </source>
</evidence>
<comment type="caution">
    <text evidence="3">The sequence shown here is derived from an EMBL/GenBank/DDBJ whole genome shotgun (WGS) entry which is preliminary data.</text>
</comment>
<dbReference type="Pfam" id="PF18165">
    <property type="entry name" value="pP_pnuc_1"/>
    <property type="match status" value="1"/>
</dbReference>
<dbReference type="Proteomes" id="UP000318801">
    <property type="component" value="Unassembled WGS sequence"/>
</dbReference>
<dbReference type="OrthoDB" id="712022at2"/>
<feature type="domain" description="Predicted pPIWI-associating nuclease" evidence="1">
    <location>
        <begin position="21"/>
        <end position="149"/>
    </location>
</feature>
<dbReference type="AlphaFoldDB" id="A0A506UDI3"/>
<dbReference type="RefSeq" id="WP_141148236.1">
    <property type="nucleotide sequence ID" value="NZ_VHLG01000003.1"/>
</dbReference>
<dbReference type="InterPro" id="IPR040556">
    <property type="entry name" value="pP_pnuc_1"/>
</dbReference>
<feature type="domain" description="Predicted pPIWI-associating nuclease group 2" evidence="2">
    <location>
        <begin position="164"/>
        <end position="284"/>
    </location>
</feature>
<gene>
    <name evidence="3" type="ORF">FJU08_06825</name>
</gene>
<evidence type="ECO:0000259" key="1">
    <source>
        <dbReference type="Pfam" id="PF18165"/>
    </source>
</evidence>
<dbReference type="InterPro" id="IPR041584">
    <property type="entry name" value="Put_pPIWI_pnuc_2"/>
</dbReference>
<accession>A0A506UDI3</accession>
<dbReference type="EMBL" id="VHLG01000003">
    <property type="protein sequence ID" value="TPW31466.1"/>
    <property type="molecule type" value="Genomic_DNA"/>
</dbReference>
<evidence type="ECO:0000259" key="2">
    <source>
        <dbReference type="Pfam" id="PF18166"/>
    </source>
</evidence>
<proteinExistence type="predicted"/>
<name>A0A506UDI3_9HYPH</name>